<dbReference type="InterPro" id="IPR023286">
    <property type="entry name" value="ABATE_dom_sf"/>
</dbReference>
<dbReference type="SUPFAM" id="SSF160904">
    <property type="entry name" value="Jann2411-like"/>
    <property type="match status" value="1"/>
</dbReference>
<dbReference type="EMBL" id="JBBPIX010000003">
    <property type="protein sequence ID" value="MEK6463873.1"/>
    <property type="molecule type" value="Genomic_DNA"/>
</dbReference>
<dbReference type="InterPro" id="IPR010852">
    <property type="entry name" value="ABATE"/>
</dbReference>
<reference evidence="2 3" key="1">
    <citation type="submission" date="2024-03" db="EMBL/GenBank/DDBJ databases">
        <title>Draft genome sequence of Pseudonocardia carboxydivorans JCM 14827.</title>
        <authorList>
            <person name="Duangmal K."/>
        </authorList>
    </citation>
    <scope>NUCLEOTIDE SEQUENCE [LARGE SCALE GENOMIC DNA]</scope>
    <source>
        <strain evidence="2 3">JCM 14827</strain>
    </source>
</reference>
<proteinExistence type="predicted"/>
<protein>
    <submittedName>
        <fullName evidence="2">CGNR zinc finger domain-containing protein</fullName>
    </submittedName>
</protein>
<gene>
    <name evidence="2" type="ORF">WG925_09025</name>
</gene>
<sequence length="175" mass="18922">MHINPYGRDPVLLAADLVNAPPSSTGELVARCLAAGVTRDWDPVGADLPTVLDFLRRWEGVVDAEPGAERARLLNALLAESTGPPRLTDHDGHWHLHHRDDGLGLAGVLRALLATGTATHLATRGMDRLGRCAAEGCARVYADVSRNGRQRYCSARCGNTDAVRRHRGRQQPARA</sequence>
<dbReference type="RefSeq" id="WP_224403805.1">
    <property type="nucleotide sequence ID" value="NZ_BAAAOD010000059.1"/>
</dbReference>
<keyword evidence="3" id="KW-1185">Reference proteome</keyword>
<dbReference type="InterPro" id="IPR021005">
    <property type="entry name" value="Znf_CGNR"/>
</dbReference>
<comment type="caution">
    <text evidence="2">The sequence shown here is derived from an EMBL/GenBank/DDBJ whole genome shotgun (WGS) entry which is preliminary data.</text>
</comment>
<accession>A0ABU9ACJ9</accession>
<name>A0ABU9ACJ9_PSEA5</name>
<feature type="domain" description="Zinc finger CGNR" evidence="1">
    <location>
        <begin position="128"/>
        <end position="170"/>
    </location>
</feature>
<dbReference type="Proteomes" id="UP001367513">
    <property type="component" value="Unassembled WGS sequence"/>
</dbReference>
<dbReference type="Gene3D" id="1.10.3300.10">
    <property type="entry name" value="Jann2411-like domain"/>
    <property type="match status" value="1"/>
</dbReference>
<evidence type="ECO:0000313" key="3">
    <source>
        <dbReference type="Proteomes" id="UP001367513"/>
    </source>
</evidence>
<dbReference type="PANTHER" id="PTHR35525">
    <property type="entry name" value="BLL6575 PROTEIN"/>
    <property type="match status" value="1"/>
</dbReference>
<evidence type="ECO:0000313" key="2">
    <source>
        <dbReference type="EMBL" id="MEK6463873.1"/>
    </source>
</evidence>
<organism evidence="2 3">
    <name type="scientific">Pseudonocardia alni subsp. carboxydivorans</name>
    <dbReference type="NCBI Taxonomy" id="415010"/>
    <lineage>
        <taxon>Bacteria</taxon>
        <taxon>Bacillati</taxon>
        <taxon>Actinomycetota</taxon>
        <taxon>Actinomycetes</taxon>
        <taxon>Pseudonocardiales</taxon>
        <taxon>Pseudonocardiaceae</taxon>
        <taxon>Pseudonocardia</taxon>
    </lineage>
</organism>
<dbReference type="Pfam" id="PF11706">
    <property type="entry name" value="zf-CGNR"/>
    <property type="match status" value="1"/>
</dbReference>
<dbReference type="PANTHER" id="PTHR35525:SF3">
    <property type="entry name" value="BLL6575 PROTEIN"/>
    <property type="match status" value="1"/>
</dbReference>
<evidence type="ECO:0000259" key="1">
    <source>
        <dbReference type="Pfam" id="PF11706"/>
    </source>
</evidence>